<reference evidence="2" key="1">
    <citation type="submission" date="2020-05" db="EMBL/GenBank/DDBJ databases">
        <title>WGS assembly of Panicum virgatum.</title>
        <authorList>
            <person name="Lovell J.T."/>
            <person name="Jenkins J."/>
            <person name="Shu S."/>
            <person name="Juenger T.E."/>
            <person name="Schmutz J."/>
        </authorList>
    </citation>
    <scope>NUCLEOTIDE SEQUENCE</scope>
    <source>
        <strain evidence="2">AP13</strain>
    </source>
</reference>
<comment type="caution">
    <text evidence="2">The sequence shown here is derived from an EMBL/GenBank/DDBJ whole genome shotgun (WGS) entry which is preliminary data.</text>
</comment>
<gene>
    <name evidence="2" type="ORF">PVAP13_3KG570400</name>
</gene>
<evidence type="ECO:0000313" key="2">
    <source>
        <dbReference type="EMBL" id="KAG2631062.1"/>
    </source>
</evidence>
<evidence type="ECO:0000256" key="1">
    <source>
        <dbReference type="SAM" id="MobiDB-lite"/>
    </source>
</evidence>
<organism evidence="2 3">
    <name type="scientific">Panicum virgatum</name>
    <name type="common">Blackwell switchgrass</name>
    <dbReference type="NCBI Taxonomy" id="38727"/>
    <lineage>
        <taxon>Eukaryota</taxon>
        <taxon>Viridiplantae</taxon>
        <taxon>Streptophyta</taxon>
        <taxon>Embryophyta</taxon>
        <taxon>Tracheophyta</taxon>
        <taxon>Spermatophyta</taxon>
        <taxon>Magnoliopsida</taxon>
        <taxon>Liliopsida</taxon>
        <taxon>Poales</taxon>
        <taxon>Poaceae</taxon>
        <taxon>PACMAD clade</taxon>
        <taxon>Panicoideae</taxon>
        <taxon>Panicodae</taxon>
        <taxon>Paniceae</taxon>
        <taxon>Panicinae</taxon>
        <taxon>Panicum</taxon>
        <taxon>Panicum sect. Hiantes</taxon>
    </lineage>
</organism>
<accession>A0A8T0V3R2</accession>
<dbReference type="AlphaFoldDB" id="A0A8T0V3R2"/>
<dbReference type="Proteomes" id="UP000823388">
    <property type="component" value="Chromosome 3K"/>
</dbReference>
<protein>
    <submittedName>
        <fullName evidence="2">Uncharacterized protein</fullName>
    </submittedName>
</protein>
<name>A0A8T0V3R2_PANVG</name>
<proteinExistence type="predicted"/>
<sequence length="197" mass="21628">MSSKVQTMASGLHGADRARRFDLTMSRRTRRPTTSLAANCHPEDHAMERLIIQTMQPQHQVQDSELNAAAPSQCECLRLSDHLQSQHSEDAEAHKITSAPSEATDECQDSSRRFSLQELIEDDAAVDGEKHAATGGHEEDPAADAVVHGVAESAAAGVERPPEHVAGRRVIGMMRRYVRVRPIKTKHAQEKNVAPIC</sequence>
<evidence type="ECO:0000313" key="3">
    <source>
        <dbReference type="Proteomes" id="UP000823388"/>
    </source>
</evidence>
<keyword evidence="3" id="KW-1185">Reference proteome</keyword>
<dbReference type="EMBL" id="CM029041">
    <property type="protein sequence ID" value="KAG2631062.1"/>
    <property type="molecule type" value="Genomic_DNA"/>
</dbReference>
<feature type="region of interest" description="Disordered" evidence="1">
    <location>
        <begin position="85"/>
        <end position="108"/>
    </location>
</feature>